<evidence type="ECO:0000256" key="1">
    <source>
        <dbReference type="SAM" id="MobiDB-lite"/>
    </source>
</evidence>
<proteinExistence type="predicted"/>
<name>A0A836HAZ7_9TRYP</name>
<feature type="region of interest" description="Disordered" evidence="1">
    <location>
        <begin position="869"/>
        <end position="1008"/>
    </location>
</feature>
<accession>A0A836HAZ7</accession>
<protein>
    <submittedName>
        <fullName evidence="2">Uncharacterized protein</fullName>
    </submittedName>
</protein>
<feature type="region of interest" description="Disordered" evidence="1">
    <location>
        <begin position="442"/>
        <end position="618"/>
    </location>
</feature>
<feature type="region of interest" description="Disordered" evidence="1">
    <location>
        <begin position="790"/>
        <end position="821"/>
    </location>
</feature>
<feature type="compositionally biased region" description="Polar residues" evidence="1">
    <location>
        <begin position="660"/>
        <end position="678"/>
    </location>
</feature>
<reference evidence="2 3" key="1">
    <citation type="submission" date="2021-03" db="EMBL/GenBank/DDBJ databases">
        <title>Leishmania (Mundinia) martiniquensis Genome sequencing and assembly.</title>
        <authorList>
            <person name="Almutairi H."/>
            <person name="Gatherer D."/>
        </authorList>
    </citation>
    <scope>NUCLEOTIDE SEQUENCE [LARGE SCALE GENOMIC DNA]</scope>
    <source>
        <strain evidence="2">LSCM1</strain>
    </source>
</reference>
<keyword evidence="3" id="KW-1185">Reference proteome</keyword>
<feature type="compositionally biased region" description="Low complexity" evidence="1">
    <location>
        <begin position="869"/>
        <end position="880"/>
    </location>
</feature>
<feature type="compositionally biased region" description="Low complexity" evidence="1">
    <location>
        <begin position="1"/>
        <end position="18"/>
    </location>
</feature>
<dbReference type="EMBL" id="JAFEUZ010000028">
    <property type="protein sequence ID" value="KAG5474356.1"/>
    <property type="molecule type" value="Genomic_DNA"/>
</dbReference>
<dbReference type="Proteomes" id="UP000673552">
    <property type="component" value="Chromosome 28"/>
</dbReference>
<gene>
    <name evidence="2" type="ORF">LSCM1_03136</name>
</gene>
<feature type="compositionally biased region" description="Polar residues" evidence="1">
    <location>
        <begin position="1279"/>
        <end position="1288"/>
    </location>
</feature>
<feature type="region of interest" description="Disordered" evidence="1">
    <location>
        <begin position="659"/>
        <end position="678"/>
    </location>
</feature>
<feature type="compositionally biased region" description="Basic and acidic residues" evidence="1">
    <location>
        <begin position="963"/>
        <end position="980"/>
    </location>
</feature>
<organism evidence="2 3">
    <name type="scientific">Leishmania martiniquensis</name>
    <dbReference type="NCBI Taxonomy" id="1580590"/>
    <lineage>
        <taxon>Eukaryota</taxon>
        <taxon>Discoba</taxon>
        <taxon>Euglenozoa</taxon>
        <taxon>Kinetoplastea</taxon>
        <taxon>Metakinetoplastina</taxon>
        <taxon>Trypanosomatida</taxon>
        <taxon>Trypanosomatidae</taxon>
        <taxon>Leishmaniinae</taxon>
        <taxon>Leishmania</taxon>
    </lineage>
</organism>
<evidence type="ECO:0000313" key="3">
    <source>
        <dbReference type="Proteomes" id="UP000673552"/>
    </source>
</evidence>
<feature type="compositionally biased region" description="Low complexity" evidence="1">
    <location>
        <begin position="992"/>
        <end position="1008"/>
    </location>
</feature>
<feature type="region of interest" description="Disordered" evidence="1">
    <location>
        <begin position="63"/>
        <end position="85"/>
    </location>
</feature>
<dbReference type="KEGG" id="lmat:92513200"/>
<feature type="region of interest" description="Disordered" evidence="1">
    <location>
        <begin position="1340"/>
        <end position="1359"/>
    </location>
</feature>
<feature type="compositionally biased region" description="Basic and acidic residues" evidence="1">
    <location>
        <begin position="33"/>
        <end position="48"/>
    </location>
</feature>
<dbReference type="OrthoDB" id="249624at2759"/>
<feature type="compositionally biased region" description="Low complexity" evidence="1">
    <location>
        <begin position="1346"/>
        <end position="1359"/>
    </location>
</feature>
<dbReference type="RefSeq" id="XP_067177298.1">
    <property type="nucleotide sequence ID" value="XM_067320688.1"/>
</dbReference>
<sequence length="1359" mass="142093">MAENASTAPAAPAASEKAFSVTWTQGNAPPRAKSTEARRGVKGPEKDAAGAYESVAPFTITRLFGGRRDGGQRAKPRENPQSTAQDFQVWLTRVGEERGELMTAPRTDLSLWFHNERLAAKTPFAAVVPCPVPLSPEKAQRSVSAVVGSFAFPTFFVQTVPMRAKLSEMARVFVQRPAHLLEELHCRGTEEKGMYAYTTVPCHGGSDVMRLFKRSPALRDALRDVPCLLLNDYCPQTPLCLRCLVVAGRCVAAEVVCSEVYAPLFGIQPRNSRAPARGGPAGGADVGMEADKGYRASAAVHCRPSTTWTGENGKHAVVRTAIDVVAHGLQAYVEDVFGQSLGGGSFTAVLAAEVKGFDSTVLGPQVNGPPFWPALTHEPLHLKASPFDEKGLRFYILSLGHADPDLFESFSPEELYAICEHVGESAKPGTALPPALRFLDGRAKERATPRRSVPTPSASAHRSRVAPSSDKKGNRSSSHDASQPPHKAAGVARGASSTSTRAASATATRSSGWTQRKHWHCPQGDEARAPKSAEPRAVPVSPNVRPHRPPLLSSSSSLSTAPVTELSVTAPHSAAGSNAAQRHRRPSNIEAPISSPALKRGGATATSQSDRGDGTSAVSGSCRACCTRLPPRFSSFSLPAGAAASVPVTGAEAFPCVPSQPANPSVASARPSVTGSSHCALPSTQVRLQESIAIDVMTFSMTSASSTRCATPAGCSHPVSTGDASSHSFRLPERRLSKAASSLRDGRHGSVAQSAPLTRAAAWNASAHSSLPLPSRSSAMGAAAVSVGASDASDRAVTHADGATSATKSSTRSTVLSSHSTLTAEERMAAARLVLGQTTTAEDIGSASPLHTGIPTIVSLHSRLSIASSSVSSKPSTRSSYAEPQPGAPRPKERTSVPRLQIRKAGTPAVQAPSGAGKRDADEEPIAELGQAQLPSQAPRALECDEEGNASNKAPACRQCSSHNDDKALKGQRAGERSEAAESALCSSRILPSTSQRSTSATTARTPPTRISTSLLSLWLSEASGAEREESAVSTYMVGQTGSGVGSAWTSSCSWNKTTGEEADTTSCRFSMLSSRFGMSNKFYADESAVAAEAASSPAEDGAGREATFAIEGEVDEHECTTKDNDASSTGVHTKGCDGQPARLLLDFTASEGSKPRPSIPSVEGVEDTRMPAADWACCHARLQEPEDSTLDGEEETATTYYSDYISHARGRSDLRMVNSLDFESCTSIALSGVSSEMTGRWRWFARLALDGSQRPPSNAPSCALSAGIAGTCHKRGTGSETAPSQTAPPLAPASCKAATPVPVNEKSASPVAVSASERYGALSSITETSSFRISLAPSKKGFHLSSSSSQCSVGSALD</sequence>
<feature type="compositionally biased region" description="Basic and acidic residues" evidence="1">
    <location>
        <begin position="66"/>
        <end position="78"/>
    </location>
</feature>
<dbReference type="GeneID" id="92513200"/>
<feature type="region of interest" description="Disordered" evidence="1">
    <location>
        <begin position="1276"/>
        <end position="1298"/>
    </location>
</feature>
<feature type="compositionally biased region" description="Low complexity" evidence="1">
    <location>
        <begin position="492"/>
        <end position="512"/>
    </location>
</feature>
<evidence type="ECO:0000313" key="2">
    <source>
        <dbReference type="EMBL" id="KAG5474356.1"/>
    </source>
</evidence>
<comment type="caution">
    <text evidence="2">The sequence shown here is derived from an EMBL/GenBank/DDBJ whole genome shotgun (WGS) entry which is preliminary data.</text>
</comment>
<feature type="region of interest" description="Disordered" evidence="1">
    <location>
        <begin position="1"/>
        <end position="48"/>
    </location>
</feature>
<feature type="compositionally biased region" description="Basic and acidic residues" evidence="1">
    <location>
        <begin position="523"/>
        <end position="534"/>
    </location>
</feature>
<feature type="compositionally biased region" description="Low complexity" evidence="1">
    <location>
        <begin position="803"/>
        <end position="821"/>
    </location>
</feature>